<dbReference type="InterPro" id="IPR056661">
    <property type="entry name" value="DUF7759"/>
</dbReference>
<evidence type="ECO:0000313" key="3">
    <source>
        <dbReference type="Proteomes" id="UP000017861"/>
    </source>
</evidence>
<proteinExistence type="predicted"/>
<reference evidence="2 3" key="1">
    <citation type="journal article" date="2014" name="Genome Announc.">
        <title>Trypanosoma cruzi Clone Dm28c Draft Genome Sequence.</title>
        <authorList>
            <person name="Grisard E.C."/>
            <person name="Teixeira S.M."/>
            <person name="de Almeida L.G."/>
            <person name="Stoco P.H."/>
            <person name="Gerber A.L."/>
            <person name="Talavera-Lopez C."/>
            <person name="Lima O.C."/>
            <person name="Andersson B."/>
            <person name="de Vasconcelos A.T."/>
        </authorList>
    </citation>
    <scope>NUCLEOTIDE SEQUENCE [LARGE SCALE GENOMIC DNA]</scope>
    <source>
        <strain evidence="2 3">Dm28c</strain>
    </source>
</reference>
<feature type="domain" description="DUF7759" evidence="1">
    <location>
        <begin position="1"/>
        <end position="87"/>
    </location>
</feature>
<evidence type="ECO:0000259" key="1">
    <source>
        <dbReference type="Pfam" id="PF24945"/>
    </source>
</evidence>
<protein>
    <recommendedName>
        <fullName evidence="1">DUF7759 domain-containing protein</fullName>
    </recommendedName>
</protein>
<name>V5BNG0_TRYCR</name>
<dbReference type="EMBL" id="AYLP01000012">
    <property type="protein sequence ID" value="ESS69359.1"/>
    <property type="molecule type" value="Genomic_DNA"/>
</dbReference>
<dbReference type="Proteomes" id="UP000017861">
    <property type="component" value="Unassembled WGS sequence"/>
</dbReference>
<organism evidence="2 3">
    <name type="scientific">Trypanosoma cruzi Dm28c</name>
    <dbReference type="NCBI Taxonomy" id="1416333"/>
    <lineage>
        <taxon>Eukaryota</taxon>
        <taxon>Discoba</taxon>
        <taxon>Euglenozoa</taxon>
        <taxon>Kinetoplastea</taxon>
        <taxon>Metakinetoplastina</taxon>
        <taxon>Trypanosomatida</taxon>
        <taxon>Trypanosomatidae</taxon>
        <taxon>Trypanosoma</taxon>
        <taxon>Schizotrypanum</taxon>
    </lineage>
</organism>
<comment type="caution">
    <text evidence="2">The sequence shown here is derived from an EMBL/GenBank/DDBJ whole genome shotgun (WGS) entry which is preliminary data.</text>
</comment>
<dbReference type="PANTHER" id="PTHR42262:SF2">
    <property type="entry name" value="PDZ DOMAIN-CONTAINING PROTEIN"/>
    <property type="match status" value="1"/>
</dbReference>
<evidence type="ECO:0000313" key="2">
    <source>
        <dbReference type="EMBL" id="ESS69359.1"/>
    </source>
</evidence>
<dbReference type="AlphaFoldDB" id="V5BNG0"/>
<dbReference type="PANTHER" id="PTHR42262">
    <property type="entry name" value="PDZ DOMAIN-CONTAINING PROTEIN-RELATED"/>
    <property type="match status" value="1"/>
</dbReference>
<sequence>MFLSRQSAEKKWGLSMERVGQDASRAIRVVGLPLVMDPQQLQHPFHKLFTSHKGGWSIMSVNGTPAARLPEVMDIMKHALHMQIKFHRRW</sequence>
<gene>
    <name evidence="2" type="ORF">TCDM_01860</name>
</gene>
<dbReference type="Pfam" id="PF24945">
    <property type="entry name" value="DUF7759"/>
    <property type="match status" value="1"/>
</dbReference>
<dbReference type="VEuPathDB" id="TriTrypDB:TCDM_01860"/>
<accession>V5BNG0</accession>